<dbReference type="EMBL" id="SZYD01000005">
    <property type="protein sequence ID" value="KAD6120244.1"/>
    <property type="molecule type" value="Genomic_DNA"/>
</dbReference>
<name>A0A5N6PFM6_9ASTR</name>
<gene>
    <name evidence="1" type="ORF">E3N88_11515</name>
</gene>
<dbReference type="AlphaFoldDB" id="A0A5N6PFM6"/>
<accession>A0A5N6PFM6</accession>
<comment type="caution">
    <text evidence="1">The sequence shown here is derived from an EMBL/GenBank/DDBJ whole genome shotgun (WGS) entry which is preliminary data.</text>
</comment>
<evidence type="ECO:0000313" key="1">
    <source>
        <dbReference type="EMBL" id="KAD6120244.1"/>
    </source>
</evidence>
<reference evidence="1 2" key="1">
    <citation type="submission" date="2019-05" db="EMBL/GenBank/DDBJ databases">
        <title>Mikania micrantha, genome provides insights into the molecular mechanism of rapid growth.</title>
        <authorList>
            <person name="Liu B."/>
        </authorList>
    </citation>
    <scope>NUCLEOTIDE SEQUENCE [LARGE SCALE GENOMIC DNA]</scope>
    <source>
        <strain evidence="1">NLD-2019</strain>
        <tissue evidence="1">Leaf</tissue>
    </source>
</reference>
<dbReference type="Proteomes" id="UP000326396">
    <property type="component" value="Linkage Group LG13"/>
</dbReference>
<organism evidence="1 2">
    <name type="scientific">Mikania micrantha</name>
    <name type="common">bitter vine</name>
    <dbReference type="NCBI Taxonomy" id="192012"/>
    <lineage>
        <taxon>Eukaryota</taxon>
        <taxon>Viridiplantae</taxon>
        <taxon>Streptophyta</taxon>
        <taxon>Embryophyta</taxon>
        <taxon>Tracheophyta</taxon>
        <taxon>Spermatophyta</taxon>
        <taxon>Magnoliopsida</taxon>
        <taxon>eudicotyledons</taxon>
        <taxon>Gunneridae</taxon>
        <taxon>Pentapetalae</taxon>
        <taxon>asterids</taxon>
        <taxon>campanulids</taxon>
        <taxon>Asterales</taxon>
        <taxon>Asteraceae</taxon>
        <taxon>Asteroideae</taxon>
        <taxon>Heliantheae alliance</taxon>
        <taxon>Eupatorieae</taxon>
        <taxon>Mikania</taxon>
    </lineage>
</organism>
<evidence type="ECO:0000313" key="2">
    <source>
        <dbReference type="Proteomes" id="UP000326396"/>
    </source>
</evidence>
<protein>
    <submittedName>
        <fullName evidence="1">Uncharacterized protein</fullName>
    </submittedName>
</protein>
<keyword evidence="2" id="KW-1185">Reference proteome</keyword>
<proteinExistence type="predicted"/>
<sequence>MSSPSTLPVTLSPPDTVSLRSRLLAPSTASTGMFITSAIDVDVKYPNPRTVVMAGNGGGGGDRLREEKGERINGVSGLELIETECKRYGAKRAF</sequence>